<keyword evidence="2 5" id="KW-0812">Transmembrane</keyword>
<protein>
    <submittedName>
        <fullName evidence="9">ACHA3-like protein</fullName>
    </submittedName>
</protein>
<dbReference type="CDD" id="cd19051">
    <property type="entry name" value="LGIC_TM_cation"/>
    <property type="match status" value="1"/>
</dbReference>
<feature type="transmembrane region" description="Helical" evidence="5">
    <location>
        <begin position="258"/>
        <end position="276"/>
    </location>
</feature>
<dbReference type="SUPFAM" id="SSF90112">
    <property type="entry name" value="Neurotransmitter-gated ion-channel transmembrane pore"/>
    <property type="match status" value="1"/>
</dbReference>
<dbReference type="EMBL" id="CP111024">
    <property type="protein sequence ID" value="WAR24917.1"/>
    <property type="molecule type" value="Genomic_DNA"/>
</dbReference>
<organism evidence="9 10">
    <name type="scientific">Mya arenaria</name>
    <name type="common">Soft-shell clam</name>
    <dbReference type="NCBI Taxonomy" id="6604"/>
    <lineage>
        <taxon>Eukaryota</taxon>
        <taxon>Metazoa</taxon>
        <taxon>Spiralia</taxon>
        <taxon>Lophotrochozoa</taxon>
        <taxon>Mollusca</taxon>
        <taxon>Bivalvia</taxon>
        <taxon>Autobranchia</taxon>
        <taxon>Heteroconchia</taxon>
        <taxon>Euheterodonta</taxon>
        <taxon>Imparidentia</taxon>
        <taxon>Neoheterodontei</taxon>
        <taxon>Myida</taxon>
        <taxon>Myoidea</taxon>
        <taxon>Myidae</taxon>
        <taxon>Mya</taxon>
    </lineage>
</organism>
<feature type="transmembrane region" description="Helical" evidence="5">
    <location>
        <begin position="288"/>
        <end position="315"/>
    </location>
</feature>
<comment type="subcellular location">
    <subcellularLocation>
        <location evidence="1">Membrane</location>
        <topology evidence="1">Multi-pass membrane protein</topology>
    </subcellularLocation>
</comment>
<reference evidence="9" key="1">
    <citation type="submission" date="2022-11" db="EMBL/GenBank/DDBJ databases">
        <title>Centuries of genome instability and evolution in soft-shell clam transmissible cancer (bioRxiv).</title>
        <authorList>
            <person name="Hart S.F.M."/>
            <person name="Yonemitsu M.A."/>
            <person name="Giersch R.M."/>
            <person name="Beal B.F."/>
            <person name="Arriagada G."/>
            <person name="Davis B.W."/>
            <person name="Ostrander E.A."/>
            <person name="Goff S.P."/>
            <person name="Metzger M.J."/>
        </authorList>
    </citation>
    <scope>NUCLEOTIDE SEQUENCE</scope>
    <source>
        <strain evidence="9">MELC-2E11</strain>
        <tissue evidence="9">Siphon/mantle</tissue>
    </source>
</reference>
<keyword evidence="10" id="KW-1185">Reference proteome</keyword>
<dbReference type="InterPro" id="IPR036734">
    <property type="entry name" value="Neur_chan_lig-bd_sf"/>
</dbReference>
<feature type="domain" description="Neurotransmitter-gated ion-channel ligand-binding" evidence="7">
    <location>
        <begin position="27"/>
        <end position="225"/>
    </location>
</feature>
<dbReference type="SUPFAM" id="SSF63712">
    <property type="entry name" value="Nicotinic receptor ligand binding domain-like"/>
    <property type="match status" value="1"/>
</dbReference>
<dbReference type="InterPro" id="IPR036719">
    <property type="entry name" value="Neuro-gated_channel_TM_sf"/>
</dbReference>
<evidence type="ECO:0000256" key="2">
    <source>
        <dbReference type="ARBA" id="ARBA00022692"/>
    </source>
</evidence>
<dbReference type="Gene3D" id="2.70.170.10">
    <property type="entry name" value="Neurotransmitter-gated ion-channel ligand-binding domain"/>
    <property type="match status" value="1"/>
</dbReference>
<feature type="transmembrane region" description="Helical" evidence="5">
    <location>
        <begin position="228"/>
        <end position="252"/>
    </location>
</feature>
<dbReference type="Pfam" id="PF02931">
    <property type="entry name" value="Neur_chan_LBD"/>
    <property type="match status" value="1"/>
</dbReference>
<evidence type="ECO:0000259" key="8">
    <source>
        <dbReference type="Pfam" id="PF02932"/>
    </source>
</evidence>
<proteinExistence type="predicted"/>
<feature type="signal peptide" evidence="6">
    <location>
        <begin position="1"/>
        <end position="22"/>
    </location>
</feature>
<dbReference type="CDD" id="cd18989">
    <property type="entry name" value="LGIC_ECD_cation"/>
    <property type="match status" value="1"/>
</dbReference>
<dbReference type="Pfam" id="PF02932">
    <property type="entry name" value="Neur_chan_memb"/>
    <property type="match status" value="1"/>
</dbReference>
<evidence type="ECO:0000256" key="5">
    <source>
        <dbReference type="SAM" id="Phobius"/>
    </source>
</evidence>
<accession>A0ABY7FTI8</accession>
<dbReference type="InterPro" id="IPR006202">
    <property type="entry name" value="Neur_chan_lig-bd"/>
</dbReference>
<dbReference type="PRINTS" id="PR00252">
    <property type="entry name" value="NRIONCHANNEL"/>
</dbReference>
<keyword evidence="3 5" id="KW-1133">Transmembrane helix</keyword>
<gene>
    <name evidence="9" type="ORF">MAR_038586</name>
</gene>
<evidence type="ECO:0000256" key="6">
    <source>
        <dbReference type="SAM" id="SignalP"/>
    </source>
</evidence>
<name>A0ABY7FTI8_MYAAR</name>
<keyword evidence="6" id="KW-0732">Signal</keyword>
<evidence type="ECO:0000256" key="1">
    <source>
        <dbReference type="ARBA" id="ARBA00004141"/>
    </source>
</evidence>
<dbReference type="Gene3D" id="1.20.58.390">
    <property type="entry name" value="Neurotransmitter-gated ion-channel transmembrane domain"/>
    <property type="match status" value="1"/>
</dbReference>
<dbReference type="InterPro" id="IPR006029">
    <property type="entry name" value="Neurotrans-gated_channel_TM"/>
</dbReference>
<evidence type="ECO:0000256" key="3">
    <source>
        <dbReference type="ARBA" id="ARBA00022989"/>
    </source>
</evidence>
<dbReference type="InterPro" id="IPR038050">
    <property type="entry name" value="Neuro_actylchol_rec"/>
</dbReference>
<evidence type="ECO:0000313" key="9">
    <source>
        <dbReference type="EMBL" id="WAR24917.1"/>
    </source>
</evidence>
<evidence type="ECO:0000256" key="4">
    <source>
        <dbReference type="ARBA" id="ARBA00023136"/>
    </source>
</evidence>
<evidence type="ECO:0000259" key="7">
    <source>
        <dbReference type="Pfam" id="PF02931"/>
    </source>
</evidence>
<dbReference type="Proteomes" id="UP001164746">
    <property type="component" value="Chromosome 13"/>
</dbReference>
<dbReference type="InterPro" id="IPR006201">
    <property type="entry name" value="Neur_channel"/>
</dbReference>
<keyword evidence="4 5" id="KW-0472">Membrane</keyword>
<dbReference type="PANTHER" id="PTHR18945">
    <property type="entry name" value="NEUROTRANSMITTER GATED ION CHANNEL"/>
    <property type="match status" value="1"/>
</dbReference>
<feature type="domain" description="Neurotransmitter-gated ion-channel transmembrane" evidence="8">
    <location>
        <begin position="233"/>
        <end position="356"/>
    </location>
</feature>
<sequence>MEIIKWIVFVTLHSLRIRIAVATGNTSLHSILLEDYEPDARPCGHCTSPLAISVSFYMTSLLDLDELAGTMVTMGYVKLIWVDERLTWRPQDHGGVSSIFVASKRVWVPSITLGNPSLKVTDLNKDMCPVRVLYNGTIIWMPGDVFHTRCDYDIYNYPFDHQYCYLAFVAWPYLANEVMLVIQDKEIYLPFYQENGEWSLVNTSTRNRVELSMSISEFNVHLSRRSEFFVVNVILPIVLLCFLDCLVFLIPLDSGERISYSITVLLSFAVFMTLVSDNIPKTSAPMSLLCYYLFLLFAGSVLVMINVAVNISLLYREQSKPIPGILRKVVILSRKSKIDNIEKRNTKKDETMKEVDVVGEDVNGDHAIELPESSKVVFPDDLRKAKSKSALDGRGLKNVCAER</sequence>
<evidence type="ECO:0000313" key="10">
    <source>
        <dbReference type="Proteomes" id="UP001164746"/>
    </source>
</evidence>
<feature type="chain" id="PRO_5045740420" evidence="6">
    <location>
        <begin position="23"/>
        <end position="403"/>
    </location>
</feature>